<evidence type="ECO:0000256" key="5">
    <source>
        <dbReference type="ARBA" id="ARBA00022490"/>
    </source>
</evidence>
<dbReference type="GO" id="GO:0034599">
    <property type="term" value="P:cellular response to oxidative stress"/>
    <property type="evidence" value="ECO:0007669"/>
    <property type="project" value="TreeGrafter"/>
</dbReference>
<dbReference type="WBParaSite" id="PSAMB.scaffold11809size3120.g34416.t1">
    <property type="protein sequence ID" value="PSAMB.scaffold11809size3120.g34416.t1"/>
    <property type="gene ID" value="PSAMB.scaffold11809size3120.g34416"/>
</dbReference>
<organism evidence="15 16">
    <name type="scientific">Plectus sambesii</name>
    <dbReference type="NCBI Taxonomy" id="2011161"/>
    <lineage>
        <taxon>Eukaryota</taxon>
        <taxon>Metazoa</taxon>
        <taxon>Ecdysozoa</taxon>
        <taxon>Nematoda</taxon>
        <taxon>Chromadorea</taxon>
        <taxon>Plectida</taxon>
        <taxon>Plectina</taxon>
        <taxon>Plectoidea</taxon>
        <taxon>Plectidae</taxon>
        <taxon>Plectus</taxon>
    </lineage>
</organism>
<evidence type="ECO:0000313" key="15">
    <source>
        <dbReference type="Proteomes" id="UP000887566"/>
    </source>
</evidence>
<evidence type="ECO:0000256" key="9">
    <source>
        <dbReference type="ARBA" id="ARBA00023002"/>
    </source>
</evidence>
<name>A0A914UQU4_9BILA</name>
<evidence type="ECO:0000256" key="8">
    <source>
        <dbReference type="ARBA" id="ARBA00022857"/>
    </source>
</evidence>
<evidence type="ECO:0000256" key="10">
    <source>
        <dbReference type="ARBA" id="ARBA00023128"/>
    </source>
</evidence>
<comment type="catalytic activity">
    <reaction evidence="13">
        <text>2 glutathione + NADP(+) = glutathione disulfide + NADPH + H(+)</text>
        <dbReference type="Rhea" id="RHEA:11740"/>
        <dbReference type="ChEBI" id="CHEBI:15378"/>
        <dbReference type="ChEBI" id="CHEBI:57783"/>
        <dbReference type="ChEBI" id="CHEBI:57925"/>
        <dbReference type="ChEBI" id="CHEBI:58297"/>
        <dbReference type="ChEBI" id="CHEBI:58349"/>
        <dbReference type="EC" id="1.8.1.7"/>
    </reaction>
</comment>
<evidence type="ECO:0000256" key="6">
    <source>
        <dbReference type="ARBA" id="ARBA00022630"/>
    </source>
</evidence>
<reference evidence="16 17" key="1">
    <citation type="submission" date="2022-11" db="UniProtKB">
        <authorList>
            <consortium name="WormBaseParasite"/>
        </authorList>
    </citation>
    <scope>IDENTIFICATION</scope>
</reference>
<dbReference type="PANTHER" id="PTHR42737">
    <property type="entry name" value="GLUTATHIONE REDUCTASE"/>
    <property type="match status" value="1"/>
</dbReference>
<evidence type="ECO:0000256" key="3">
    <source>
        <dbReference type="ARBA" id="ARBA00004496"/>
    </source>
</evidence>
<evidence type="ECO:0000313" key="17">
    <source>
        <dbReference type="WBParaSite" id="PSAMB.scaffold11809size3120.g34416.t1"/>
    </source>
</evidence>
<keyword evidence="7" id="KW-0274">FAD</keyword>
<evidence type="ECO:0000256" key="1">
    <source>
        <dbReference type="ARBA" id="ARBA00001974"/>
    </source>
</evidence>
<dbReference type="GO" id="GO:0006749">
    <property type="term" value="P:glutathione metabolic process"/>
    <property type="evidence" value="ECO:0007669"/>
    <property type="project" value="TreeGrafter"/>
</dbReference>
<dbReference type="GO" id="GO:0004362">
    <property type="term" value="F:glutathione-disulfide reductase (NADPH) activity"/>
    <property type="evidence" value="ECO:0007669"/>
    <property type="project" value="UniProtKB-EC"/>
</dbReference>
<evidence type="ECO:0000256" key="4">
    <source>
        <dbReference type="ARBA" id="ARBA00007532"/>
    </source>
</evidence>
<keyword evidence="10" id="KW-0496">Mitochondrion</keyword>
<evidence type="ECO:0000256" key="12">
    <source>
        <dbReference type="ARBA" id="ARBA00023284"/>
    </source>
</evidence>
<dbReference type="GO" id="GO:0005829">
    <property type="term" value="C:cytosol"/>
    <property type="evidence" value="ECO:0007669"/>
    <property type="project" value="TreeGrafter"/>
</dbReference>
<evidence type="ECO:0000256" key="7">
    <source>
        <dbReference type="ARBA" id="ARBA00022827"/>
    </source>
</evidence>
<dbReference type="PRINTS" id="PR00368">
    <property type="entry name" value="FADPNR"/>
</dbReference>
<dbReference type="AlphaFoldDB" id="A0A914UQU4"/>
<dbReference type="SUPFAM" id="SSF51905">
    <property type="entry name" value="FAD/NAD(P)-binding domain"/>
    <property type="match status" value="1"/>
</dbReference>
<keyword evidence="11" id="KW-1015">Disulfide bond</keyword>
<dbReference type="Pfam" id="PF07992">
    <property type="entry name" value="Pyr_redox_2"/>
    <property type="match status" value="1"/>
</dbReference>
<dbReference type="PANTHER" id="PTHR42737:SF2">
    <property type="entry name" value="GLUTATHIONE REDUCTASE"/>
    <property type="match status" value="1"/>
</dbReference>
<feature type="domain" description="FAD/NAD(P)-binding" evidence="14">
    <location>
        <begin position="6"/>
        <end position="157"/>
    </location>
</feature>
<keyword evidence="6" id="KW-0285">Flavoprotein</keyword>
<dbReference type="Proteomes" id="UP000887566">
    <property type="component" value="Unplaced"/>
</dbReference>
<evidence type="ECO:0000256" key="11">
    <source>
        <dbReference type="ARBA" id="ARBA00023157"/>
    </source>
</evidence>
<dbReference type="WBParaSite" id="PSAMB.scaffold11668size3203.g34316.t1">
    <property type="protein sequence ID" value="PSAMB.scaffold11668size3203.g34316.t1"/>
    <property type="gene ID" value="PSAMB.scaffold11668size3203.g34316"/>
</dbReference>
<dbReference type="InterPro" id="IPR012999">
    <property type="entry name" value="Pyr_OxRdtase_I_AS"/>
</dbReference>
<accession>A0A914UQU4</accession>
<comment type="similarity">
    <text evidence="4">Belongs to the class-I pyridine nucleotide-disulfide oxidoreductase family.</text>
</comment>
<evidence type="ECO:0000256" key="2">
    <source>
        <dbReference type="ARBA" id="ARBA00004173"/>
    </source>
</evidence>
<protein>
    <submittedName>
        <fullName evidence="16 17">FAD/NAD(P)-binding domain-containing protein</fullName>
    </submittedName>
</protein>
<dbReference type="GO" id="GO:0005739">
    <property type="term" value="C:mitochondrion"/>
    <property type="evidence" value="ECO:0007669"/>
    <property type="project" value="UniProtKB-SubCell"/>
</dbReference>
<dbReference type="GO" id="GO:0050660">
    <property type="term" value="F:flavin adenine dinucleotide binding"/>
    <property type="evidence" value="ECO:0007669"/>
    <property type="project" value="InterPro"/>
</dbReference>
<proteinExistence type="inferred from homology"/>
<keyword evidence="15" id="KW-1185">Reference proteome</keyword>
<keyword evidence="9" id="KW-0560">Oxidoreductase</keyword>
<dbReference type="InterPro" id="IPR036188">
    <property type="entry name" value="FAD/NAD-bd_sf"/>
</dbReference>
<sequence length="168" mass="18250">MATKEFDYLVLGGGSGGIASARRAAEFGTKVALIENSRLGGTCVNVGCVPKKVMYNASMHAEFIRDHADYGFNVTFHGFDWSKIKTSRDAYIRRLNSIYESNLNSSKVEIIRGTGTFTEDGSIEVNGEKYKGKHTLIAVGGYPIIPDVPGAENGITSDGFFELETLPK</sequence>
<dbReference type="Gene3D" id="3.50.50.60">
    <property type="entry name" value="FAD/NAD(P)-binding domain"/>
    <property type="match status" value="1"/>
</dbReference>
<dbReference type="InterPro" id="IPR023753">
    <property type="entry name" value="FAD/NAD-binding_dom"/>
</dbReference>
<evidence type="ECO:0000256" key="13">
    <source>
        <dbReference type="ARBA" id="ARBA00049142"/>
    </source>
</evidence>
<evidence type="ECO:0000259" key="14">
    <source>
        <dbReference type="Pfam" id="PF07992"/>
    </source>
</evidence>
<comment type="cofactor">
    <cofactor evidence="1">
        <name>FAD</name>
        <dbReference type="ChEBI" id="CHEBI:57692"/>
    </cofactor>
</comment>
<dbReference type="InterPro" id="IPR046952">
    <property type="entry name" value="GSHR/TRXR-like"/>
</dbReference>
<evidence type="ECO:0000313" key="16">
    <source>
        <dbReference type="WBParaSite" id="PSAMB.scaffold11668size3203.g34316.t1"/>
    </source>
</evidence>
<keyword evidence="12" id="KW-0676">Redox-active center</keyword>
<dbReference type="PROSITE" id="PS00076">
    <property type="entry name" value="PYRIDINE_REDOX_1"/>
    <property type="match status" value="1"/>
</dbReference>
<keyword evidence="8" id="KW-0521">NADP</keyword>
<dbReference type="PRINTS" id="PR00411">
    <property type="entry name" value="PNDRDTASEI"/>
</dbReference>
<dbReference type="GO" id="GO:0045454">
    <property type="term" value="P:cell redox homeostasis"/>
    <property type="evidence" value="ECO:0007669"/>
    <property type="project" value="InterPro"/>
</dbReference>
<keyword evidence="5" id="KW-0963">Cytoplasm</keyword>
<comment type="subcellular location">
    <subcellularLocation>
        <location evidence="3">Cytoplasm</location>
    </subcellularLocation>
    <subcellularLocation>
        <location evidence="2">Mitochondrion</location>
    </subcellularLocation>
</comment>
<dbReference type="FunFam" id="3.50.50.60:FF:000484">
    <property type="entry name" value="Glutathione reductase, mitochondrial"/>
    <property type="match status" value="1"/>
</dbReference>